<accession>A0A7J7UPZ7</accession>
<proteinExistence type="predicted"/>
<evidence type="ECO:0000256" key="1">
    <source>
        <dbReference type="SAM" id="MobiDB-lite"/>
    </source>
</evidence>
<dbReference type="EMBL" id="JABWUV010000012">
    <property type="protein sequence ID" value="KAF6314862.1"/>
    <property type="molecule type" value="Genomic_DNA"/>
</dbReference>
<gene>
    <name evidence="2" type="ORF">mMyoMyo1_008639</name>
</gene>
<reference evidence="2 3" key="1">
    <citation type="journal article" date="2020" name="Nature">
        <title>Six reference-quality genomes reveal evolution of bat adaptations.</title>
        <authorList>
            <person name="Jebb D."/>
            <person name="Huang Z."/>
            <person name="Pippel M."/>
            <person name="Hughes G.M."/>
            <person name="Lavrichenko K."/>
            <person name="Devanna P."/>
            <person name="Winkler S."/>
            <person name="Jermiin L.S."/>
            <person name="Skirmuntt E.C."/>
            <person name="Katzourakis A."/>
            <person name="Burkitt-Gray L."/>
            <person name="Ray D.A."/>
            <person name="Sullivan K.A.M."/>
            <person name="Roscito J.G."/>
            <person name="Kirilenko B.M."/>
            <person name="Davalos L.M."/>
            <person name="Corthals A.P."/>
            <person name="Power M.L."/>
            <person name="Jones G."/>
            <person name="Ransome R.D."/>
            <person name="Dechmann D.K.N."/>
            <person name="Locatelli A.G."/>
            <person name="Puechmaille S.J."/>
            <person name="Fedrigo O."/>
            <person name="Jarvis E.D."/>
            <person name="Hiller M."/>
            <person name="Vernes S.C."/>
            <person name="Myers E.W."/>
            <person name="Teeling E.C."/>
        </authorList>
    </citation>
    <scope>NUCLEOTIDE SEQUENCE [LARGE SCALE GENOMIC DNA]</scope>
    <source>
        <strain evidence="2">MMyoMyo1</strain>
        <tissue evidence="2">Flight muscle</tissue>
    </source>
</reference>
<comment type="caution">
    <text evidence="2">The sequence shown here is derived from an EMBL/GenBank/DDBJ whole genome shotgun (WGS) entry which is preliminary data.</text>
</comment>
<feature type="region of interest" description="Disordered" evidence="1">
    <location>
        <begin position="81"/>
        <end position="107"/>
    </location>
</feature>
<keyword evidence="3" id="KW-1185">Reference proteome</keyword>
<dbReference type="AlphaFoldDB" id="A0A7J7UPZ7"/>
<evidence type="ECO:0000313" key="2">
    <source>
        <dbReference type="EMBL" id="KAF6314862.1"/>
    </source>
</evidence>
<protein>
    <submittedName>
        <fullName evidence="2">Uncharacterized protein</fullName>
    </submittedName>
</protein>
<dbReference type="Proteomes" id="UP000527355">
    <property type="component" value="Unassembled WGS sequence"/>
</dbReference>
<evidence type="ECO:0000313" key="3">
    <source>
        <dbReference type="Proteomes" id="UP000527355"/>
    </source>
</evidence>
<organism evidence="2 3">
    <name type="scientific">Myotis myotis</name>
    <name type="common">Greater mouse-eared bat</name>
    <name type="synonym">Vespertilio myotis</name>
    <dbReference type="NCBI Taxonomy" id="51298"/>
    <lineage>
        <taxon>Eukaryota</taxon>
        <taxon>Metazoa</taxon>
        <taxon>Chordata</taxon>
        <taxon>Craniata</taxon>
        <taxon>Vertebrata</taxon>
        <taxon>Euteleostomi</taxon>
        <taxon>Mammalia</taxon>
        <taxon>Eutheria</taxon>
        <taxon>Laurasiatheria</taxon>
        <taxon>Chiroptera</taxon>
        <taxon>Yangochiroptera</taxon>
        <taxon>Vespertilionidae</taxon>
        <taxon>Myotis</taxon>
    </lineage>
</organism>
<sequence>MSAGSLLAPNAFCMNYSVWFLHIETWHPDTHTHLPASLPSPSPHPHSHSLCIPLQVIPILGLDIETKPDFLQRIASFASAEMPCSPSPSQRKHPLQSLPVPSPQSPQGSNLVTPWPWVFSSFRHIQHRVYIS</sequence>
<name>A0A7J7UPZ7_MYOMY</name>